<dbReference type="AlphaFoldDB" id="A0A7S4NN30"/>
<evidence type="ECO:0000256" key="3">
    <source>
        <dbReference type="ARBA" id="ARBA00022741"/>
    </source>
</evidence>
<proteinExistence type="predicted"/>
<feature type="chain" id="PRO_5030974307" description="Cell division cycle protein 48" evidence="6">
    <location>
        <begin position="28"/>
        <end position="881"/>
    </location>
</feature>
<dbReference type="SUPFAM" id="SSF54585">
    <property type="entry name" value="Cdc48 domain 2-like"/>
    <property type="match status" value="1"/>
</dbReference>
<dbReference type="GO" id="GO:0031593">
    <property type="term" value="F:polyubiquitin modification-dependent protein binding"/>
    <property type="evidence" value="ECO:0007669"/>
    <property type="project" value="TreeGrafter"/>
</dbReference>
<dbReference type="Gene3D" id="3.10.330.10">
    <property type="match status" value="1"/>
</dbReference>
<dbReference type="FunFam" id="3.40.50.300:FF:000012">
    <property type="entry name" value="Transitional endoplasmic reticulum ATPase"/>
    <property type="match status" value="1"/>
</dbReference>
<dbReference type="Gene3D" id="2.40.40.20">
    <property type="match status" value="1"/>
</dbReference>
<evidence type="ECO:0000256" key="4">
    <source>
        <dbReference type="ARBA" id="ARBA00022840"/>
    </source>
</evidence>
<dbReference type="Pfam" id="PF17862">
    <property type="entry name" value="AAA_lid_3"/>
    <property type="match status" value="2"/>
</dbReference>
<feature type="region of interest" description="Disordered" evidence="5">
    <location>
        <begin position="832"/>
        <end position="881"/>
    </location>
</feature>
<dbReference type="GO" id="GO:0030970">
    <property type="term" value="P:retrograde protein transport, ER to cytosol"/>
    <property type="evidence" value="ECO:0007669"/>
    <property type="project" value="TreeGrafter"/>
</dbReference>
<dbReference type="Gene3D" id="3.40.50.300">
    <property type="entry name" value="P-loop containing nucleotide triphosphate hydrolases"/>
    <property type="match status" value="2"/>
</dbReference>
<feature type="domain" description="CDC48 N-terminal subdomain" evidence="8">
    <location>
        <begin position="84"/>
        <end position="169"/>
    </location>
</feature>
<protein>
    <recommendedName>
        <fullName evidence="10">Cell division cycle protein 48</fullName>
    </recommendedName>
</protein>
<evidence type="ECO:0000256" key="2">
    <source>
        <dbReference type="ARBA" id="ARBA00022737"/>
    </source>
</evidence>
<dbReference type="Gene3D" id="1.10.8.60">
    <property type="match status" value="1"/>
</dbReference>
<dbReference type="GO" id="GO:0005829">
    <property type="term" value="C:cytosol"/>
    <property type="evidence" value="ECO:0007669"/>
    <property type="project" value="TreeGrafter"/>
</dbReference>
<dbReference type="GO" id="GO:0009507">
    <property type="term" value="C:chloroplast"/>
    <property type="evidence" value="ECO:0007669"/>
    <property type="project" value="UniProtKB-SubCell"/>
</dbReference>
<feature type="domain" description="AAA+ ATPase" evidence="7">
    <location>
        <begin position="575"/>
        <end position="714"/>
    </location>
</feature>
<dbReference type="GO" id="GO:0005634">
    <property type="term" value="C:nucleus"/>
    <property type="evidence" value="ECO:0007669"/>
    <property type="project" value="TreeGrafter"/>
</dbReference>
<evidence type="ECO:0000313" key="9">
    <source>
        <dbReference type="EMBL" id="CAE2298963.1"/>
    </source>
</evidence>
<evidence type="ECO:0000256" key="5">
    <source>
        <dbReference type="SAM" id="MobiDB-lite"/>
    </source>
</evidence>
<dbReference type="GO" id="GO:0016887">
    <property type="term" value="F:ATP hydrolysis activity"/>
    <property type="evidence" value="ECO:0007669"/>
    <property type="project" value="InterPro"/>
</dbReference>
<dbReference type="GO" id="GO:0097352">
    <property type="term" value="P:autophagosome maturation"/>
    <property type="evidence" value="ECO:0007669"/>
    <property type="project" value="TreeGrafter"/>
</dbReference>
<reference evidence="9" key="1">
    <citation type="submission" date="2021-01" db="EMBL/GenBank/DDBJ databases">
        <authorList>
            <person name="Corre E."/>
            <person name="Pelletier E."/>
            <person name="Niang G."/>
            <person name="Scheremetjew M."/>
            <person name="Finn R."/>
            <person name="Kale V."/>
            <person name="Holt S."/>
            <person name="Cochrane G."/>
            <person name="Meng A."/>
            <person name="Brown T."/>
            <person name="Cohen L."/>
        </authorList>
    </citation>
    <scope>NUCLEOTIDE SEQUENCE</scope>
    <source>
        <strain evidence="9">CCMP 2712</strain>
    </source>
</reference>
<dbReference type="SMART" id="SM00382">
    <property type="entry name" value="AAA"/>
    <property type="match status" value="2"/>
</dbReference>
<comment type="subcellular location">
    <subcellularLocation>
        <location evidence="1">Plastid</location>
        <location evidence="1">Chloroplast</location>
    </subcellularLocation>
</comment>
<dbReference type="InterPro" id="IPR003593">
    <property type="entry name" value="AAA+_ATPase"/>
</dbReference>
<dbReference type="SUPFAM" id="SSF50692">
    <property type="entry name" value="ADC-like"/>
    <property type="match status" value="1"/>
</dbReference>
<accession>A0A7S4NN30</accession>
<dbReference type="PANTHER" id="PTHR23077">
    <property type="entry name" value="AAA-FAMILY ATPASE"/>
    <property type="match status" value="1"/>
</dbReference>
<dbReference type="GO" id="GO:0005524">
    <property type="term" value="F:ATP binding"/>
    <property type="evidence" value="ECO:0007669"/>
    <property type="project" value="UniProtKB-KW"/>
</dbReference>
<feature type="signal peptide" evidence="6">
    <location>
        <begin position="1"/>
        <end position="27"/>
    </location>
</feature>
<keyword evidence="4" id="KW-0067">ATP-binding</keyword>
<evidence type="ECO:0000259" key="8">
    <source>
        <dbReference type="SMART" id="SM01073"/>
    </source>
</evidence>
<evidence type="ECO:0000259" key="7">
    <source>
        <dbReference type="SMART" id="SM00382"/>
    </source>
</evidence>
<dbReference type="PANTHER" id="PTHR23077:SF171">
    <property type="entry name" value="NUCLEAR VALOSIN-CONTAINING PROTEIN-LIKE"/>
    <property type="match status" value="1"/>
</dbReference>
<dbReference type="FunFam" id="3.40.50.300:FF:000018">
    <property type="entry name" value="Cell division control 48"/>
    <property type="match status" value="1"/>
</dbReference>
<dbReference type="SMART" id="SM01073">
    <property type="entry name" value="CDC48_N"/>
    <property type="match status" value="1"/>
</dbReference>
<dbReference type="SUPFAM" id="SSF52540">
    <property type="entry name" value="P-loop containing nucleoside triphosphate hydrolases"/>
    <property type="match status" value="2"/>
</dbReference>
<keyword evidence="6" id="KW-0732">Signal</keyword>
<dbReference type="InterPro" id="IPR003338">
    <property type="entry name" value="CDC4_N-term_subdom"/>
</dbReference>
<evidence type="ECO:0000256" key="6">
    <source>
        <dbReference type="SAM" id="SignalP"/>
    </source>
</evidence>
<dbReference type="EMBL" id="HBKN01018863">
    <property type="protein sequence ID" value="CAE2298963.1"/>
    <property type="molecule type" value="Transcribed_RNA"/>
</dbReference>
<dbReference type="Pfam" id="PF00004">
    <property type="entry name" value="AAA"/>
    <property type="match status" value="2"/>
</dbReference>
<dbReference type="FunFam" id="1.10.8.60:FF:000057">
    <property type="entry name" value="AAA family ATPase, CDC48 subfamily"/>
    <property type="match status" value="1"/>
</dbReference>
<dbReference type="InterPro" id="IPR029067">
    <property type="entry name" value="CDC48_domain_2-like_sf"/>
</dbReference>
<dbReference type="InterPro" id="IPR003959">
    <property type="entry name" value="ATPase_AAA_core"/>
</dbReference>
<name>A0A7S4NN30_GUITH</name>
<organism evidence="9">
    <name type="scientific">Guillardia theta</name>
    <name type="common">Cryptophyte</name>
    <name type="synonym">Cryptomonas phi</name>
    <dbReference type="NCBI Taxonomy" id="55529"/>
    <lineage>
        <taxon>Eukaryota</taxon>
        <taxon>Cryptophyceae</taxon>
        <taxon>Pyrenomonadales</taxon>
        <taxon>Geminigeraceae</taxon>
        <taxon>Guillardia</taxon>
    </lineage>
</organism>
<dbReference type="InterPro" id="IPR050168">
    <property type="entry name" value="AAA_ATPase_domain"/>
</dbReference>
<sequence length="881" mass="96789">MPRSTMLWPSLACVAVALTLVSSLVDADISVNGNMLLGMKQQGLSQSSCMRLRGGNVAMTTEPASAVDADAKTKKHPGFISPNRLLVREATSKDNSIIGLHPDRIQELGFFNGDTIKVKGRRSRETVLVVVPDESIKVEEARLPDVASKYLRIPAGSKDRIKVHEFPEIKNAKRVHVLPFKDSVNGFEGDPFEVFLKPYFFENYRPVHVGEVFPVYNQELDMTVDFKVMQIDDEETEWGIVAPETVVYTEGKPLEREEDPARSSEVGYDDIGGLSKQIHLLREMIELPLRHPAFFTKLGVNPPRGILLYGPPGCGKTMVGQALATESGAFFFLINGPEVMSGKAGESESHLRRCFEEAEKNQPSIIWIDEVDVIAPKRDKANGEVEKRIVSQLLSLMDGITANKQIMVVAATGKPNNIDGALRRFGRFSKEIELTSPDDKGRYEILKIKTRNMQLADDVDLQQVAHDTHGYTGGDLGQLAMEAGLAAVRGQMDKIDIDADEIEMSVMKSIKIRHIDFLQAMQKCHPSSLRDKAVEIPDVTWNDVGGLEKVKQELMETVMYPVEYAHKYEKFGMNPSRGVLLYGPSGCGKTLMAKAIANEAKTNFISIKGPELLSMWMGESEANVRELFSKARGAAPCILFFDEIDSIAKPRGSGGGGAGEAGDRIVNQILTEMDGVGARKNVICIGASNRPDMLDPAVCRPGRLDQLVYIPVPDKASRVKIFQACLRKSPLDPAVDIDAMAEVTEGFSGADLNEICQRACKLAIREEIAQWTVWASQQADVKNPTEPFSSTVSNICVRHFEEAFKFARRSVSDKDVRKYEVFRQKMLAAASGAGEVMQDENDKGNEAPEDKGGADLEAIKAMGSGGGAAKPAADDEEDLYS</sequence>
<feature type="compositionally biased region" description="Basic and acidic residues" evidence="5">
    <location>
        <begin position="840"/>
        <end position="858"/>
    </location>
</feature>
<dbReference type="Gene3D" id="6.10.20.150">
    <property type="match status" value="1"/>
</dbReference>
<dbReference type="FunFam" id="3.10.330.10:FF:000001">
    <property type="entry name" value="Cell division control 48"/>
    <property type="match status" value="1"/>
</dbReference>
<keyword evidence="3" id="KW-0547">Nucleotide-binding</keyword>
<dbReference type="InterPro" id="IPR009010">
    <property type="entry name" value="Asp_de-COase-like_dom_sf"/>
</dbReference>
<keyword evidence="2" id="KW-0677">Repeat</keyword>
<evidence type="ECO:0008006" key="10">
    <source>
        <dbReference type="Google" id="ProtNLM"/>
    </source>
</evidence>
<dbReference type="GO" id="GO:0034098">
    <property type="term" value="C:VCP-NPL4-UFD1 AAA ATPase complex"/>
    <property type="evidence" value="ECO:0007669"/>
    <property type="project" value="TreeGrafter"/>
</dbReference>
<dbReference type="GO" id="GO:0051228">
    <property type="term" value="P:mitotic spindle disassembly"/>
    <property type="evidence" value="ECO:0007669"/>
    <property type="project" value="TreeGrafter"/>
</dbReference>
<evidence type="ECO:0000256" key="1">
    <source>
        <dbReference type="ARBA" id="ARBA00004229"/>
    </source>
</evidence>
<gene>
    <name evidence="9" type="ORF">GTHE00462_LOCUS14879</name>
</gene>
<dbReference type="InterPro" id="IPR041569">
    <property type="entry name" value="AAA_lid_3"/>
</dbReference>
<feature type="domain" description="AAA+ ATPase" evidence="7">
    <location>
        <begin position="302"/>
        <end position="438"/>
    </location>
</feature>
<dbReference type="InterPro" id="IPR027417">
    <property type="entry name" value="P-loop_NTPase"/>
</dbReference>